<dbReference type="GO" id="GO:0006979">
    <property type="term" value="P:response to oxidative stress"/>
    <property type="evidence" value="ECO:0007669"/>
    <property type="project" value="UniProtKB-ARBA"/>
</dbReference>
<dbReference type="InterPro" id="IPR004099">
    <property type="entry name" value="Pyr_nucl-diS_OxRdtase_dimer"/>
</dbReference>
<sequence>MHQEIQSEVLIIGSGPAGYSAAFRCADLNLDTVLIERYEQLGGVCLNVGCIPSKSLLHIAKVIKDASELSETGVFFNKPIIDIEKINNWKEKIINKLTTGLANMGVKRKIRTIQGKAFFNTDHSVFVENKKNSFTIFFKHAIIASGSTPIKIPSLSNEDNKIWDSTDALSLKNIPNRFLIIGGGIIGLEMATIYSALGSKVDIVDRFNVFLPSVDKDVTDIYLKTIKNKFNLLLNTHVKKLERSKNNDLIVTLAQENRNENICYYDNILVAIGRSPNIDSLGLEKIGLKLNEFGFIQVNQQLKTNISHIYAIGDVTGFPMLAHKAIQQAHIAAEVISGKKHYFEPKVIPSVAYTDPEIAWVGLNEKEAEKNNIDYEVSLFPWSASGRANASNCNIGMTKLIFDKDTNKIIGGSIVGTNASELISEIGLAIEMGCDAEDISLTIHPHPTLSESICSASEVFQGTVTDLLNLKKSLLN</sequence>
<dbReference type="Pfam" id="PF02852">
    <property type="entry name" value="Pyr_redox_dim"/>
    <property type="match status" value="1"/>
</dbReference>
<keyword evidence="6 14" id="KW-0560">Oxidoreductase</keyword>
<evidence type="ECO:0000259" key="16">
    <source>
        <dbReference type="Pfam" id="PF07992"/>
    </source>
</evidence>
<dbReference type="SUPFAM" id="SSF51905">
    <property type="entry name" value="FAD/NAD(P)-binding domain"/>
    <property type="match status" value="1"/>
</dbReference>
<evidence type="ECO:0000256" key="4">
    <source>
        <dbReference type="ARBA" id="ARBA00022630"/>
    </source>
</evidence>
<dbReference type="InterPro" id="IPR023753">
    <property type="entry name" value="FAD/NAD-binding_dom"/>
</dbReference>
<comment type="similarity">
    <text evidence="1 14">Belongs to the class-I pyridine nucleotide-disulfide oxidoreductase family.</text>
</comment>
<dbReference type="AlphaFoldDB" id="A0A3G2I6C3"/>
<feature type="binding site" evidence="12">
    <location>
        <begin position="182"/>
        <end position="189"/>
    </location>
    <ligand>
        <name>NAD(+)</name>
        <dbReference type="ChEBI" id="CHEBI:57540"/>
    </ligand>
</feature>
<comment type="miscellaneous">
    <text evidence="14">The active site is a redox-active disulfide bond.</text>
</comment>
<dbReference type="PRINTS" id="PR00411">
    <property type="entry name" value="PNDRDTASEI"/>
</dbReference>
<evidence type="ECO:0000259" key="15">
    <source>
        <dbReference type="Pfam" id="PF02852"/>
    </source>
</evidence>
<keyword evidence="12" id="KW-0547">Nucleotide-binding</keyword>
<dbReference type="RefSeq" id="WP_158361468.1">
    <property type="nucleotide sequence ID" value="NZ_CP032759.1"/>
</dbReference>
<feature type="disulfide bond" description="Redox-active" evidence="13">
    <location>
        <begin position="45"/>
        <end position="50"/>
    </location>
</feature>
<gene>
    <name evidence="17" type="primary">lpdA</name>
    <name evidence="17" type="ORF">D8S97_02715</name>
</gene>
<dbReference type="GO" id="GO:0006103">
    <property type="term" value="P:2-oxoglutarate metabolic process"/>
    <property type="evidence" value="ECO:0007669"/>
    <property type="project" value="TreeGrafter"/>
</dbReference>
<comment type="cofactor">
    <cofactor evidence="12 14">
        <name>FAD</name>
        <dbReference type="ChEBI" id="CHEBI:57692"/>
    </cofactor>
    <text evidence="12 14">Binds 1 FAD per subunit.</text>
</comment>
<feature type="binding site" evidence="12">
    <location>
        <begin position="320"/>
        <end position="323"/>
    </location>
    <ligand>
        <name>FAD</name>
        <dbReference type="ChEBI" id="CHEBI:57692"/>
    </ligand>
</feature>
<evidence type="ECO:0000256" key="6">
    <source>
        <dbReference type="ARBA" id="ARBA00023002"/>
    </source>
</evidence>
<evidence type="ECO:0000256" key="1">
    <source>
        <dbReference type="ARBA" id="ARBA00007532"/>
    </source>
</evidence>
<dbReference type="InterPro" id="IPR016156">
    <property type="entry name" value="FAD/NAD-linked_Rdtase_dimer_sf"/>
</dbReference>
<feature type="domain" description="FAD/NAD(P)-binding" evidence="16">
    <location>
        <begin position="8"/>
        <end position="329"/>
    </location>
</feature>
<evidence type="ECO:0000256" key="14">
    <source>
        <dbReference type="RuleBase" id="RU003692"/>
    </source>
</evidence>
<feature type="binding site" evidence="12">
    <location>
        <position position="54"/>
    </location>
    <ligand>
        <name>FAD</name>
        <dbReference type="ChEBI" id="CHEBI:57692"/>
    </ligand>
</feature>
<dbReference type="InterPro" id="IPR036188">
    <property type="entry name" value="FAD/NAD-bd_sf"/>
</dbReference>
<evidence type="ECO:0000256" key="9">
    <source>
        <dbReference type="ARBA" id="ARBA00023284"/>
    </source>
</evidence>
<evidence type="ECO:0000313" key="17">
    <source>
        <dbReference type="EMBL" id="AYN24839.1"/>
    </source>
</evidence>
<dbReference type="PRINTS" id="PR00368">
    <property type="entry name" value="FADPNR"/>
</dbReference>
<proteinExistence type="inferred from homology"/>
<feature type="active site" description="Proton acceptor" evidence="11">
    <location>
        <position position="446"/>
    </location>
</feature>
<accession>A0A3G2I6C3</accession>
<keyword evidence="8" id="KW-1015">Disulfide bond</keyword>
<evidence type="ECO:0000256" key="8">
    <source>
        <dbReference type="ARBA" id="ARBA00023157"/>
    </source>
</evidence>
<dbReference type="Gene3D" id="3.30.390.30">
    <property type="match status" value="1"/>
</dbReference>
<evidence type="ECO:0000313" key="18">
    <source>
        <dbReference type="Proteomes" id="UP000271533"/>
    </source>
</evidence>
<name>A0A3G2I6C3_BUCRM</name>
<evidence type="ECO:0000256" key="2">
    <source>
        <dbReference type="ARBA" id="ARBA00012608"/>
    </source>
</evidence>
<keyword evidence="7 12" id="KW-0520">NAD</keyword>
<dbReference type="PIRSF" id="PIRSF000350">
    <property type="entry name" value="Mercury_reductase_MerA"/>
    <property type="match status" value="1"/>
</dbReference>
<dbReference type="NCBIfam" id="TIGR01350">
    <property type="entry name" value="lipoamide_DH"/>
    <property type="match status" value="1"/>
</dbReference>
<evidence type="ECO:0000256" key="12">
    <source>
        <dbReference type="PIRSR" id="PIRSR000350-3"/>
    </source>
</evidence>
<dbReference type="InterPro" id="IPR012999">
    <property type="entry name" value="Pyr_OxRdtase_I_AS"/>
</dbReference>
<dbReference type="OrthoDB" id="9800167at2"/>
<evidence type="ECO:0000256" key="11">
    <source>
        <dbReference type="PIRSR" id="PIRSR000350-2"/>
    </source>
</evidence>
<evidence type="ECO:0000256" key="10">
    <source>
        <dbReference type="ARBA" id="ARBA00049187"/>
    </source>
</evidence>
<feature type="binding site" evidence="12">
    <location>
        <position position="273"/>
    </location>
    <ligand>
        <name>NAD(+)</name>
        <dbReference type="ChEBI" id="CHEBI:57540"/>
    </ligand>
</feature>
<dbReference type="Gene3D" id="3.50.50.60">
    <property type="entry name" value="FAD/NAD(P)-binding domain"/>
    <property type="match status" value="2"/>
</dbReference>
<dbReference type="InterPro" id="IPR006258">
    <property type="entry name" value="Lipoamide_DH"/>
</dbReference>
<keyword evidence="4 14" id="KW-0285">Flavoprotein</keyword>
<dbReference type="PANTHER" id="PTHR22912">
    <property type="entry name" value="DISULFIDE OXIDOREDUCTASE"/>
    <property type="match status" value="1"/>
</dbReference>
<dbReference type="InterPro" id="IPR050151">
    <property type="entry name" value="Class-I_Pyr_Nuc-Dis_Oxidored"/>
</dbReference>
<dbReference type="EMBL" id="CP032759">
    <property type="protein sequence ID" value="AYN24839.1"/>
    <property type="molecule type" value="Genomic_DNA"/>
</dbReference>
<keyword evidence="5 12" id="KW-0274">FAD</keyword>
<protein>
    <recommendedName>
        <fullName evidence="3 14">Dihydrolipoyl dehydrogenase</fullName>
        <ecNumber evidence="2 14">1.8.1.4</ecNumber>
    </recommendedName>
</protein>
<dbReference type="SUPFAM" id="SSF55424">
    <property type="entry name" value="FAD/NAD-linked reductases, dimerisation (C-terminal) domain"/>
    <property type="match status" value="1"/>
</dbReference>
<dbReference type="GO" id="GO:0004148">
    <property type="term" value="F:dihydrolipoyl dehydrogenase (NADH) activity"/>
    <property type="evidence" value="ECO:0007669"/>
    <property type="project" value="UniProtKB-EC"/>
</dbReference>
<evidence type="ECO:0000256" key="7">
    <source>
        <dbReference type="ARBA" id="ARBA00023027"/>
    </source>
</evidence>
<dbReference type="InterPro" id="IPR001100">
    <property type="entry name" value="Pyr_nuc-diS_OxRdtase"/>
</dbReference>
<evidence type="ECO:0000256" key="5">
    <source>
        <dbReference type="ARBA" id="ARBA00022827"/>
    </source>
</evidence>
<dbReference type="FunFam" id="3.30.390.30:FF:000001">
    <property type="entry name" value="Dihydrolipoyl dehydrogenase"/>
    <property type="match status" value="1"/>
</dbReference>
<keyword evidence="9 14" id="KW-0676">Redox-active center</keyword>
<comment type="catalytic activity">
    <reaction evidence="10 14">
        <text>N(6)-[(R)-dihydrolipoyl]-L-lysyl-[protein] + NAD(+) = N(6)-[(R)-lipoyl]-L-lysyl-[protein] + NADH + H(+)</text>
        <dbReference type="Rhea" id="RHEA:15045"/>
        <dbReference type="Rhea" id="RHEA-COMP:10474"/>
        <dbReference type="Rhea" id="RHEA-COMP:10475"/>
        <dbReference type="ChEBI" id="CHEBI:15378"/>
        <dbReference type="ChEBI" id="CHEBI:57540"/>
        <dbReference type="ChEBI" id="CHEBI:57945"/>
        <dbReference type="ChEBI" id="CHEBI:83099"/>
        <dbReference type="ChEBI" id="CHEBI:83100"/>
        <dbReference type="EC" id="1.8.1.4"/>
    </reaction>
</comment>
<dbReference type="EC" id="1.8.1.4" evidence="2 14"/>
<dbReference type="PANTHER" id="PTHR22912:SF160">
    <property type="entry name" value="DIHYDROLIPOYL DEHYDROGENASE"/>
    <property type="match status" value="1"/>
</dbReference>
<dbReference type="PROSITE" id="PS00076">
    <property type="entry name" value="PYRIDINE_REDOX_1"/>
    <property type="match status" value="1"/>
</dbReference>
<reference evidence="17 18" key="1">
    <citation type="submission" date="2018-10" db="EMBL/GenBank/DDBJ databases">
        <title>Genome sequence of the corn leaf aphid (Rhopalosiphum maidis Fitch).</title>
        <authorList>
            <person name="Chen W."/>
            <person name="Shakir S."/>
            <person name="Bigham M."/>
            <person name="Fei Z."/>
            <person name="Jander G."/>
        </authorList>
    </citation>
    <scope>NUCLEOTIDE SEQUENCE [LARGE SCALE GENOMIC DNA]</scope>
    <source>
        <strain evidence="17 18">BTI</strain>
    </source>
</reference>
<evidence type="ECO:0000256" key="13">
    <source>
        <dbReference type="PIRSR" id="PIRSR000350-4"/>
    </source>
</evidence>
<organism evidence="17 18">
    <name type="scientific">Buchnera aphidicola subsp. Rhopalosiphum maidis</name>
    <dbReference type="NCBI Taxonomy" id="118109"/>
    <lineage>
        <taxon>Bacteria</taxon>
        <taxon>Pseudomonadati</taxon>
        <taxon>Pseudomonadota</taxon>
        <taxon>Gammaproteobacteria</taxon>
        <taxon>Enterobacterales</taxon>
        <taxon>Erwiniaceae</taxon>
        <taxon>Buchnera</taxon>
    </lineage>
</organism>
<dbReference type="GO" id="GO:0050660">
    <property type="term" value="F:flavin adenine dinucleotide binding"/>
    <property type="evidence" value="ECO:0007669"/>
    <property type="project" value="InterPro"/>
</dbReference>
<feature type="domain" description="Pyridine nucleotide-disulphide oxidoreductase dimerisation" evidence="15">
    <location>
        <begin position="348"/>
        <end position="453"/>
    </location>
</feature>
<dbReference type="Proteomes" id="UP000271533">
    <property type="component" value="Chromosome"/>
</dbReference>
<dbReference type="Pfam" id="PF07992">
    <property type="entry name" value="Pyr_redox_2"/>
    <property type="match status" value="1"/>
</dbReference>
<evidence type="ECO:0000256" key="3">
    <source>
        <dbReference type="ARBA" id="ARBA00016961"/>
    </source>
</evidence>
<feature type="binding site" evidence="12">
    <location>
        <position position="314"/>
    </location>
    <ligand>
        <name>FAD</name>
        <dbReference type="ChEBI" id="CHEBI:57692"/>
    </ligand>
</feature>